<proteinExistence type="predicted"/>
<keyword evidence="2" id="KW-1185">Reference proteome</keyword>
<dbReference type="EMBL" id="BAAAZP010000240">
    <property type="protein sequence ID" value="GAA3720035.1"/>
    <property type="molecule type" value="Genomic_DNA"/>
</dbReference>
<accession>A0ABP7EKW0</accession>
<name>A0ABP7EKW0_9ACTN</name>
<protein>
    <recommendedName>
        <fullName evidence="3">WXG100 family type VII secretion target</fullName>
    </recommendedName>
</protein>
<gene>
    <name evidence="1" type="ORF">GCM10022224_102450</name>
</gene>
<reference evidence="2" key="1">
    <citation type="journal article" date="2019" name="Int. J. Syst. Evol. Microbiol.">
        <title>The Global Catalogue of Microorganisms (GCM) 10K type strain sequencing project: providing services to taxonomists for standard genome sequencing and annotation.</title>
        <authorList>
            <consortium name="The Broad Institute Genomics Platform"/>
            <consortium name="The Broad Institute Genome Sequencing Center for Infectious Disease"/>
            <person name="Wu L."/>
            <person name="Ma J."/>
        </authorList>
    </citation>
    <scope>NUCLEOTIDE SEQUENCE [LARGE SCALE GENOMIC DNA]</scope>
    <source>
        <strain evidence="2">JCM 16904</strain>
    </source>
</reference>
<sequence>MPDRLSECQADMRLIAQATDDIERTLKAVDATCDRTIWAGPAGDRFREEWAIHRKAIQATLDDLMAQTQTIAARVRREQQQQ</sequence>
<evidence type="ECO:0000313" key="1">
    <source>
        <dbReference type="EMBL" id="GAA3720035.1"/>
    </source>
</evidence>
<evidence type="ECO:0008006" key="3">
    <source>
        <dbReference type="Google" id="ProtNLM"/>
    </source>
</evidence>
<dbReference type="Gene3D" id="1.10.287.1060">
    <property type="entry name" value="ESAT-6-like"/>
    <property type="match status" value="1"/>
</dbReference>
<evidence type="ECO:0000313" key="2">
    <source>
        <dbReference type="Proteomes" id="UP001500902"/>
    </source>
</evidence>
<dbReference type="RefSeq" id="WP_344897233.1">
    <property type="nucleotide sequence ID" value="NZ_BAAAZP010000240.1"/>
</dbReference>
<dbReference type="Proteomes" id="UP001500902">
    <property type="component" value="Unassembled WGS sequence"/>
</dbReference>
<comment type="caution">
    <text evidence="1">The sequence shown here is derived from an EMBL/GenBank/DDBJ whole genome shotgun (WGS) entry which is preliminary data.</text>
</comment>
<organism evidence="1 2">
    <name type="scientific">Nonomuraea antimicrobica</name>
    <dbReference type="NCBI Taxonomy" id="561173"/>
    <lineage>
        <taxon>Bacteria</taxon>
        <taxon>Bacillati</taxon>
        <taxon>Actinomycetota</taxon>
        <taxon>Actinomycetes</taxon>
        <taxon>Streptosporangiales</taxon>
        <taxon>Streptosporangiaceae</taxon>
        <taxon>Nonomuraea</taxon>
    </lineage>
</organism>